<gene>
    <name evidence="1" type="ORF">A5CBH24_21710</name>
</gene>
<accession>A0A4Y1WXL8</accession>
<dbReference type="EMBL" id="AP019735">
    <property type="protein sequence ID" value="BBL04858.1"/>
    <property type="molecule type" value="Genomic_DNA"/>
</dbReference>
<dbReference type="KEGG" id="acou:A5CBH24_21710"/>
<keyword evidence="2" id="KW-1185">Reference proteome</keyword>
<dbReference type="Proteomes" id="UP000318946">
    <property type="component" value="Chromosome"/>
</dbReference>
<organism evidence="1 2">
    <name type="scientific">Alistipes communis</name>
    <dbReference type="NCBI Taxonomy" id="2585118"/>
    <lineage>
        <taxon>Bacteria</taxon>
        <taxon>Pseudomonadati</taxon>
        <taxon>Bacteroidota</taxon>
        <taxon>Bacteroidia</taxon>
        <taxon>Bacteroidales</taxon>
        <taxon>Rikenellaceae</taxon>
        <taxon>Alistipes</taxon>
    </lineage>
</organism>
<reference evidence="2" key="1">
    <citation type="submission" date="2019-06" db="EMBL/GenBank/DDBJ databases">
        <title>Alistipes onderdonkii subsp. vulgaris subsp. nov., Alistipes dispar sp. nov. and Alistipes communis sp. nov., isolated from human faeces, and creation of Alistipes onderdonkii subsp. onderdonkii subsp. nov.</title>
        <authorList>
            <person name="Sakamoto M."/>
            <person name="Ikeyama N."/>
            <person name="Ogata Y."/>
            <person name="Suda W."/>
            <person name="Iino T."/>
            <person name="Hattori M."/>
            <person name="Ohkuma M."/>
        </authorList>
    </citation>
    <scope>NUCLEOTIDE SEQUENCE [LARGE SCALE GENOMIC DNA]</scope>
    <source>
        <strain evidence="2">5CBH24</strain>
    </source>
</reference>
<dbReference type="AlphaFoldDB" id="A0A4Y1WXL8"/>
<evidence type="ECO:0000313" key="1">
    <source>
        <dbReference type="EMBL" id="BBL04858.1"/>
    </source>
</evidence>
<protein>
    <submittedName>
        <fullName evidence="1">Uncharacterized protein</fullName>
    </submittedName>
</protein>
<sequence length="146" mass="17145">MFPQSDEITQNSKDDLNVSIELSIYDWYSDNASGTTICITYNQYLSCRYFANNNLLAPKYEHVQLTNEQKQKIHEFVKPIFLNSFMYINRLTDPNTYSDNAYVVQLRINGLLYFETFGLPDIPYFTEFIRYIIGITSSKGLRIEMD</sequence>
<proteinExistence type="predicted"/>
<name>A0A4Y1WXL8_9BACT</name>
<evidence type="ECO:0000313" key="2">
    <source>
        <dbReference type="Proteomes" id="UP000318946"/>
    </source>
</evidence>